<dbReference type="CDD" id="cd03255">
    <property type="entry name" value="ABC_MJ0796_LolCDE_FtsE"/>
    <property type="match status" value="1"/>
</dbReference>
<evidence type="ECO:0000256" key="2">
    <source>
        <dbReference type="ARBA" id="ARBA00022741"/>
    </source>
</evidence>
<dbReference type="RefSeq" id="WP_344832184.1">
    <property type="nucleotide sequence ID" value="NZ_BAAAUV010000012.1"/>
</dbReference>
<dbReference type="PANTHER" id="PTHR24220">
    <property type="entry name" value="IMPORT ATP-BINDING PROTEIN"/>
    <property type="match status" value="1"/>
</dbReference>
<organism evidence="5 6">
    <name type="scientific">Actinocorallia longicatena</name>
    <dbReference type="NCBI Taxonomy" id="111803"/>
    <lineage>
        <taxon>Bacteria</taxon>
        <taxon>Bacillati</taxon>
        <taxon>Actinomycetota</taxon>
        <taxon>Actinomycetes</taxon>
        <taxon>Streptosporangiales</taxon>
        <taxon>Thermomonosporaceae</taxon>
        <taxon>Actinocorallia</taxon>
    </lineage>
</organism>
<comment type="caution">
    <text evidence="5">The sequence shown here is derived from an EMBL/GenBank/DDBJ whole genome shotgun (WGS) entry which is preliminary data.</text>
</comment>
<dbReference type="PANTHER" id="PTHR24220:SF685">
    <property type="entry name" value="ABC TRANSPORTER RELATED"/>
    <property type="match status" value="1"/>
</dbReference>
<dbReference type="InterPro" id="IPR003439">
    <property type="entry name" value="ABC_transporter-like_ATP-bd"/>
</dbReference>
<dbReference type="InterPro" id="IPR003593">
    <property type="entry name" value="AAA+_ATPase"/>
</dbReference>
<evidence type="ECO:0000313" key="5">
    <source>
        <dbReference type="EMBL" id="GAA3222280.1"/>
    </source>
</evidence>
<dbReference type="EMBL" id="BAAAUV010000012">
    <property type="protein sequence ID" value="GAA3222280.1"/>
    <property type="molecule type" value="Genomic_DNA"/>
</dbReference>
<reference evidence="6" key="1">
    <citation type="journal article" date="2019" name="Int. J. Syst. Evol. Microbiol.">
        <title>The Global Catalogue of Microorganisms (GCM) 10K type strain sequencing project: providing services to taxonomists for standard genome sequencing and annotation.</title>
        <authorList>
            <consortium name="The Broad Institute Genomics Platform"/>
            <consortium name="The Broad Institute Genome Sequencing Center for Infectious Disease"/>
            <person name="Wu L."/>
            <person name="Ma J."/>
        </authorList>
    </citation>
    <scope>NUCLEOTIDE SEQUENCE [LARGE SCALE GENOMIC DNA]</scope>
    <source>
        <strain evidence="6">JCM 9377</strain>
    </source>
</reference>
<accession>A0ABP6QER8</accession>
<dbReference type="Pfam" id="PF00005">
    <property type="entry name" value="ABC_tran"/>
    <property type="match status" value="1"/>
</dbReference>
<keyword evidence="2" id="KW-0547">Nucleotide-binding</keyword>
<keyword evidence="3 5" id="KW-0067">ATP-binding</keyword>
<evidence type="ECO:0000256" key="1">
    <source>
        <dbReference type="ARBA" id="ARBA00022448"/>
    </source>
</evidence>
<dbReference type="InterPro" id="IPR017911">
    <property type="entry name" value="MacB-like_ATP-bd"/>
</dbReference>
<evidence type="ECO:0000259" key="4">
    <source>
        <dbReference type="PROSITE" id="PS50893"/>
    </source>
</evidence>
<evidence type="ECO:0000256" key="3">
    <source>
        <dbReference type="ARBA" id="ARBA00022840"/>
    </source>
</evidence>
<evidence type="ECO:0000313" key="6">
    <source>
        <dbReference type="Proteomes" id="UP001501237"/>
    </source>
</evidence>
<keyword evidence="1" id="KW-0813">Transport</keyword>
<dbReference type="PROSITE" id="PS50893">
    <property type="entry name" value="ABC_TRANSPORTER_2"/>
    <property type="match status" value="1"/>
</dbReference>
<gene>
    <name evidence="5" type="ORF">GCM10010468_48000</name>
</gene>
<dbReference type="SUPFAM" id="SSF52540">
    <property type="entry name" value="P-loop containing nucleoside triphosphate hydrolases"/>
    <property type="match status" value="1"/>
</dbReference>
<dbReference type="Gene3D" id="3.40.50.300">
    <property type="entry name" value="P-loop containing nucleotide triphosphate hydrolases"/>
    <property type="match status" value="1"/>
</dbReference>
<name>A0ABP6QER8_9ACTN</name>
<sequence length="315" mass="33671">MTAGTEASTALHDLESKARAHGPVYGADAQIVCDNLVRIYKTDGVEVVALQGLDLLVGKGEMIGIVGASGSGKSTLLNILSGLDVPTAGVARVADADLLALGARERLRFRRDLVGFVWQQTSRNLLPYLTAAENVELPMRLARRRRSGRAAELLDLLGVADCAGKRPGEMSGGQQQRTAIAVAVANGPQVILADEPTGELDSVTSGEVFDALRSANRELGVTTVIVTHDAMVAENVDRTVAIRDGRTASEVVRRTALNEHGEEIVHAEEYAVLDRAGRLQLPRDFTGALGMRDRVRLALESDHIGVWPDERGNDA</sequence>
<dbReference type="InterPro" id="IPR015854">
    <property type="entry name" value="ABC_transpr_LolD-like"/>
</dbReference>
<dbReference type="InterPro" id="IPR027417">
    <property type="entry name" value="P-loop_NTPase"/>
</dbReference>
<proteinExistence type="predicted"/>
<dbReference type="GO" id="GO:0005524">
    <property type="term" value="F:ATP binding"/>
    <property type="evidence" value="ECO:0007669"/>
    <property type="project" value="UniProtKB-KW"/>
</dbReference>
<keyword evidence="6" id="KW-1185">Reference proteome</keyword>
<protein>
    <submittedName>
        <fullName evidence="5">ABC transporter ATP-binding protein</fullName>
    </submittedName>
</protein>
<dbReference type="Proteomes" id="UP001501237">
    <property type="component" value="Unassembled WGS sequence"/>
</dbReference>
<dbReference type="SMART" id="SM00382">
    <property type="entry name" value="AAA"/>
    <property type="match status" value="1"/>
</dbReference>
<feature type="domain" description="ABC transporter" evidence="4">
    <location>
        <begin position="31"/>
        <end position="269"/>
    </location>
</feature>